<dbReference type="GO" id="GO:0007186">
    <property type="term" value="P:G protein-coupled receptor signaling pathway"/>
    <property type="evidence" value="ECO:0007669"/>
    <property type="project" value="TreeGrafter"/>
</dbReference>
<dbReference type="AlphaFoldDB" id="T1HYM3"/>
<evidence type="ECO:0000313" key="2">
    <source>
        <dbReference type="Proteomes" id="UP000015103"/>
    </source>
</evidence>
<dbReference type="EMBL" id="ACPB03002651">
    <property type="status" value="NOT_ANNOTATED_CDS"/>
    <property type="molecule type" value="Genomic_DNA"/>
</dbReference>
<proteinExistence type="predicted"/>
<dbReference type="PANTHER" id="PTHR45872:SF2">
    <property type="entry name" value="RHO GUANINE NUCLEOTIDE EXCHANGE FACTOR 2, ISOFORM D"/>
    <property type="match status" value="1"/>
</dbReference>
<dbReference type="GO" id="GO:0005737">
    <property type="term" value="C:cytoplasm"/>
    <property type="evidence" value="ECO:0007669"/>
    <property type="project" value="TreeGrafter"/>
</dbReference>
<protein>
    <submittedName>
        <fullName evidence="1">Uncharacterized protein</fullName>
    </submittedName>
</protein>
<evidence type="ECO:0000313" key="1">
    <source>
        <dbReference type="EnsemblMetazoa" id="RPRC009143-PA"/>
    </source>
</evidence>
<dbReference type="GO" id="GO:0005085">
    <property type="term" value="F:guanyl-nucleotide exchange factor activity"/>
    <property type="evidence" value="ECO:0007669"/>
    <property type="project" value="TreeGrafter"/>
</dbReference>
<accession>T1HYM3</accession>
<keyword evidence="2" id="KW-1185">Reference proteome</keyword>
<name>T1HYM3_RHOPR</name>
<reference evidence="1" key="1">
    <citation type="submission" date="2015-05" db="UniProtKB">
        <authorList>
            <consortium name="EnsemblMetazoa"/>
        </authorList>
    </citation>
    <scope>IDENTIFICATION</scope>
</reference>
<sequence length="183" mass="20985">MRTIDNVACARGGGGRVEERSVSVERIVDAAKQVDLTVHQNPLRERSCSNVIMSSPSLQARHAMHHHAQHQTRDRDRITGPQPVDFEKLRQFEHQRANTLKLMLEKEQTYVDSLRSKLAKCSDTSVESKITQDLLGAERRVNQLQMELEQEERFLRIVFCGLAEAILRECCIFKNDILSLYIA</sequence>
<dbReference type="GO" id="GO:0001664">
    <property type="term" value="F:G protein-coupled receptor binding"/>
    <property type="evidence" value="ECO:0007669"/>
    <property type="project" value="TreeGrafter"/>
</dbReference>
<dbReference type="PANTHER" id="PTHR45872">
    <property type="entry name" value="RHO GUANINE NUCLEOTIDE EXCHANGE FACTOR 2, ISOFORM D"/>
    <property type="match status" value="1"/>
</dbReference>
<dbReference type="InParanoid" id="T1HYM3"/>
<dbReference type="STRING" id="13249.T1HYM3"/>
<dbReference type="HOGENOM" id="CLU_1476940_0_0_1"/>
<dbReference type="Proteomes" id="UP000015103">
    <property type="component" value="Unassembled WGS sequence"/>
</dbReference>
<dbReference type="EnsemblMetazoa" id="RPRC009143-RA">
    <property type="protein sequence ID" value="RPRC009143-PA"/>
    <property type="gene ID" value="RPRC009143"/>
</dbReference>
<organism evidence="1 2">
    <name type="scientific">Rhodnius prolixus</name>
    <name type="common">Triatomid bug</name>
    <dbReference type="NCBI Taxonomy" id="13249"/>
    <lineage>
        <taxon>Eukaryota</taxon>
        <taxon>Metazoa</taxon>
        <taxon>Ecdysozoa</taxon>
        <taxon>Arthropoda</taxon>
        <taxon>Hexapoda</taxon>
        <taxon>Insecta</taxon>
        <taxon>Pterygota</taxon>
        <taxon>Neoptera</taxon>
        <taxon>Paraneoptera</taxon>
        <taxon>Hemiptera</taxon>
        <taxon>Heteroptera</taxon>
        <taxon>Panheteroptera</taxon>
        <taxon>Cimicomorpha</taxon>
        <taxon>Reduviidae</taxon>
        <taxon>Triatominae</taxon>
        <taxon>Rhodnius</taxon>
    </lineage>
</organism>
<dbReference type="VEuPathDB" id="VectorBase:RPRC009143"/>